<reference evidence="2 5" key="1">
    <citation type="submission" date="2016-10" db="EMBL/GenBank/DDBJ databases">
        <authorList>
            <person name="de Groot N.N."/>
        </authorList>
    </citation>
    <scope>NUCLEOTIDE SEQUENCE [LARGE SCALE GENOMIC DNA]</scope>
    <source>
        <strain evidence="2">Nm10</strain>
        <strain evidence="4 5">Nm9</strain>
    </source>
</reference>
<sequence>MKIQVLGVKRMSGTAKESGNPFEMAALLAIVPIEQVSGSKFNVQGYGYEVGEMLLEPESIKQFEAFKYPCALELTMELVNYRGKISQIVTGTTTPQPVKSVSNG</sequence>
<evidence type="ECO:0000313" key="5">
    <source>
        <dbReference type="Proteomes" id="UP000181998"/>
    </source>
</evidence>
<dbReference type="EMBL" id="FNLN01000091">
    <property type="protein sequence ID" value="SDU38282.1"/>
    <property type="molecule type" value="Genomic_DNA"/>
</dbReference>
<dbReference type="Proteomes" id="UP000181998">
    <property type="component" value="Unassembled WGS sequence"/>
</dbReference>
<reference evidence="6" key="2">
    <citation type="submission" date="2016-10" db="EMBL/GenBank/DDBJ databases">
        <authorList>
            <person name="Varghese N."/>
            <person name="Submissions S."/>
        </authorList>
    </citation>
    <scope>NUCLEOTIDE SEQUENCE [LARGE SCALE GENOMIC DNA]</scope>
    <source>
        <strain evidence="6">Nm10</strain>
    </source>
</reference>
<dbReference type="KEGG" id="nur:ATY38_13060"/>
<dbReference type="OrthoDB" id="8548181at2"/>
<proteinExistence type="predicted"/>
<dbReference type="EMBL" id="FNLN01000088">
    <property type="protein sequence ID" value="SDU38023.1"/>
    <property type="molecule type" value="Genomic_DNA"/>
</dbReference>
<dbReference type="Pfam" id="PF07459">
    <property type="entry name" value="CTX_RstB"/>
    <property type="match status" value="1"/>
</dbReference>
<dbReference type="Proteomes" id="UP000244110">
    <property type="component" value="Unassembled WGS sequence"/>
</dbReference>
<keyword evidence="6" id="KW-1185">Reference proteome</keyword>
<dbReference type="EMBL" id="FOFX01000111">
    <property type="protein sequence ID" value="SEQ61983.1"/>
    <property type="molecule type" value="Genomic_DNA"/>
</dbReference>
<evidence type="ECO:0000313" key="1">
    <source>
        <dbReference type="EMBL" id="PTQ79716.1"/>
    </source>
</evidence>
<protein>
    <submittedName>
        <fullName evidence="1">Uncharacterized protein</fullName>
    </submittedName>
</protein>
<accession>A0A0S3ALK3</accession>
<name>A0A0S3ALK3_9PROT</name>
<gene>
    <name evidence="1" type="ORF">C8R28_104630</name>
    <name evidence="2" type="ORF">SAMN05216406_1882</name>
    <name evidence="3" type="ORF">SAMN05216406_1912</name>
    <name evidence="4" type="ORF">SAMN05421510_11113</name>
</gene>
<reference evidence="1 7" key="3">
    <citation type="submission" date="2018-04" db="EMBL/GenBank/DDBJ databases">
        <title>Active sludge and wastewater microbial communities from Klosterneuburg, Austria.</title>
        <authorList>
            <person name="Wagner M."/>
        </authorList>
    </citation>
    <scope>NUCLEOTIDE SEQUENCE [LARGE SCALE GENOMIC DNA]</scope>
    <source>
        <strain evidence="1 7">Nm4</strain>
    </source>
</reference>
<evidence type="ECO:0000313" key="2">
    <source>
        <dbReference type="EMBL" id="SDU38023.1"/>
    </source>
</evidence>
<evidence type="ECO:0000313" key="3">
    <source>
        <dbReference type="EMBL" id="SDU38282.1"/>
    </source>
</evidence>
<dbReference type="RefSeq" id="WP_062559685.1">
    <property type="nucleotide sequence ID" value="NZ_CP013341.1"/>
</dbReference>
<organism evidence="1 7">
    <name type="scientific">Nitrosomonas ureae</name>
    <dbReference type="NCBI Taxonomy" id="44577"/>
    <lineage>
        <taxon>Bacteria</taxon>
        <taxon>Pseudomonadati</taxon>
        <taxon>Pseudomonadota</taxon>
        <taxon>Betaproteobacteria</taxon>
        <taxon>Nitrosomonadales</taxon>
        <taxon>Nitrosomonadaceae</taxon>
        <taxon>Nitrosomonas</taxon>
    </lineage>
</organism>
<evidence type="ECO:0000313" key="7">
    <source>
        <dbReference type="Proteomes" id="UP000244110"/>
    </source>
</evidence>
<dbReference type="InterPro" id="IPR010008">
    <property type="entry name" value="Vibrio_Phage_CTX_RstB"/>
</dbReference>
<evidence type="ECO:0000313" key="4">
    <source>
        <dbReference type="EMBL" id="SEQ61983.1"/>
    </source>
</evidence>
<dbReference type="EMBL" id="QAOL01000046">
    <property type="protein sequence ID" value="PTQ79716.1"/>
    <property type="molecule type" value="Genomic_DNA"/>
</dbReference>
<dbReference type="Proteomes" id="UP000182882">
    <property type="component" value="Unassembled WGS sequence"/>
</dbReference>
<dbReference type="KEGG" id="nur:ATY38_13155"/>
<dbReference type="AlphaFoldDB" id="A0A0S3ALK3"/>
<evidence type="ECO:0000313" key="6">
    <source>
        <dbReference type="Proteomes" id="UP000182882"/>
    </source>
</evidence>